<keyword evidence="2" id="KW-1185">Reference proteome</keyword>
<evidence type="ECO:0000313" key="1">
    <source>
        <dbReference type="EMBL" id="ASU00156.1"/>
    </source>
</evidence>
<sequence>MCNEELQVKYPNIYFSKYCTGSYWRKGVGGRDAEALPRNKPLEFLNEQCGLVNVGVRYFVCTCCGTAQDEDQLVGNVFAGKYCKTCYDKEPQIRKSIAESKKPGFYD</sequence>
<name>A0A223LE32_9CAUD</name>
<reference evidence="1 2" key="1">
    <citation type="submission" date="2017-07" db="EMBL/GenBank/DDBJ databases">
        <title>In vitro design and evaluation of phage cocktails against multidrug-resistant Aeromonas salmonicida.</title>
        <authorList>
            <person name="Chen L."/>
            <person name="Yuan S."/>
            <person name="Ma Y."/>
        </authorList>
    </citation>
    <scope>NUCLEOTIDE SEQUENCE [LARGE SCALE GENOMIC DNA]</scope>
</reference>
<dbReference type="KEGG" id="vg:55604763"/>
<dbReference type="EMBL" id="MF448340">
    <property type="protein sequence ID" value="ASU00156.1"/>
    <property type="molecule type" value="Genomic_DNA"/>
</dbReference>
<accession>A0A223LE32</accession>
<dbReference type="RefSeq" id="YP_009834696.1">
    <property type="nucleotide sequence ID" value="NC_048673.1"/>
</dbReference>
<dbReference type="Proteomes" id="UP000226092">
    <property type="component" value="Segment"/>
</dbReference>
<organism evidence="1 2">
    <name type="scientific">Aeromonas phage AS-zj</name>
    <dbReference type="NCBI Taxonomy" id="2024208"/>
    <lineage>
        <taxon>Viruses</taxon>
        <taxon>Duplodnaviria</taxon>
        <taxon>Heunggongvirae</taxon>
        <taxon>Uroviricota</taxon>
        <taxon>Caudoviricetes</taxon>
        <taxon>Pantevenvirales</taxon>
        <taxon>Straboviridae</taxon>
        <taxon>Emmerichvirinae</taxon>
        <taxon>Ceceduovirus</taxon>
        <taxon>Ceceduovirus aszj</taxon>
    </lineage>
</organism>
<protein>
    <submittedName>
        <fullName evidence="1">Uncharacterized protein</fullName>
    </submittedName>
</protein>
<dbReference type="GeneID" id="55604763"/>
<proteinExistence type="predicted"/>
<evidence type="ECO:0000313" key="2">
    <source>
        <dbReference type="Proteomes" id="UP000226092"/>
    </source>
</evidence>